<keyword evidence="3" id="KW-1185">Reference proteome</keyword>
<dbReference type="Proteomes" id="UP000297245">
    <property type="component" value="Unassembled WGS sequence"/>
</dbReference>
<dbReference type="GO" id="GO:0005524">
    <property type="term" value="F:ATP binding"/>
    <property type="evidence" value="ECO:0007669"/>
    <property type="project" value="InterPro"/>
</dbReference>
<name>A0A4S8KIK8_DENBC</name>
<accession>A0A4S8KIK8</accession>
<protein>
    <recommendedName>
        <fullName evidence="1">DEAD/DEAH-box helicase domain-containing protein</fullName>
    </recommendedName>
</protein>
<dbReference type="SUPFAM" id="SSF52540">
    <property type="entry name" value="P-loop containing nucleoside triphosphate hydrolases"/>
    <property type="match status" value="1"/>
</dbReference>
<sequence length="61" mass="6774">PCVPQLWSALHQLHGKTVFTIARTGFGKTLTFWLPLIARSNSIMIIVTPLNILGDKNTNEV</sequence>
<dbReference type="InterPro" id="IPR011545">
    <property type="entry name" value="DEAD/DEAH_box_helicase_dom"/>
</dbReference>
<dbReference type="Gene3D" id="3.40.50.300">
    <property type="entry name" value="P-loop containing nucleotide triphosphate hydrolases"/>
    <property type="match status" value="1"/>
</dbReference>
<evidence type="ECO:0000259" key="1">
    <source>
        <dbReference type="Pfam" id="PF00270"/>
    </source>
</evidence>
<feature type="non-terminal residue" evidence="2">
    <location>
        <position position="1"/>
    </location>
</feature>
<reference evidence="2 3" key="1">
    <citation type="journal article" date="2019" name="Nat. Ecol. Evol.">
        <title>Megaphylogeny resolves global patterns of mushroom evolution.</title>
        <authorList>
            <person name="Varga T."/>
            <person name="Krizsan K."/>
            <person name="Foldi C."/>
            <person name="Dima B."/>
            <person name="Sanchez-Garcia M."/>
            <person name="Sanchez-Ramirez S."/>
            <person name="Szollosi G.J."/>
            <person name="Szarkandi J.G."/>
            <person name="Papp V."/>
            <person name="Albert L."/>
            <person name="Andreopoulos W."/>
            <person name="Angelini C."/>
            <person name="Antonin V."/>
            <person name="Barry K.W."/>
            <person name="Bougher N.L."/>
            <person name="Buchanan P."/>
            <person name="Buyck B."/>
            <person name="Bense V."/>
            <person name="Catcheside P."/>
            <person name="Chovatia M."/>
            <person name="Cooper J."/>
            <person name="Damon W."/>
            <person name="Desjardin D."/>
            <person name="Finy P."/>
            <person name="Geml J."/>
            <person name="Haridas S."/>
            <person name="Hughes K."/>
            <person name="Justo A."/>
            <person name="Karasinski D."/>
            <person name="Kautmanova I."/>
            <person name="Kiss B."/>
            <person name="Kocsube S."/>
            <person name="Kotiranta H."/>
            <person name="LaButti K.M."/>
            <person name="Lechner B.E."/>
            <person name="Liimatainen K."/>
            <person name="Lipzen A."/>
            <person name="Lukacs Z."/>
            <person name="Mihaltcheva S."/>
            <person name="Morgado L.N."/>
            <person name="Niskanen T."/>
            <person name="Noordeloos M.E."/>
            <person name="Ohm R.A."/>
            <person name="Ortiz-Santana B."/>
            <person name="Ovrebo C."/>
            <person name="Racz N."/>
            <person name="Riley R."/>
            <person name="Savchenko A."/>
            <person name="Shiryaev A."/>
            <person name="Soop K."/>
            <person name="Spirin V."/>
            <person name="Szebenyi C."/>
            <person name="Tomsovsky M."/>
            <person name="Tulloss R.E."/>
            <person name="Uehling J."/>
            <person name="Grigoriev I.V."/>
            <person name="Vagvolgyi C."/>
            <person name="Papp T."/>
            <person name="Martin F.M."/>
            <person name="Miettinen O."/>
            <person name="Hibbett D.S."/>
            <person name="Nagy L.G."/>
        </authorList>
    </citation>
    <scope>NUCLEOTIDE SEQUENCE [LARGE SCALE GENOMIC DNA]</scope>
    <source>
        <strain evidence="2 3">CBS 962.96</strain>
    </source>
</reference>
<dbReference type="OrthoDB" id="10261556at2759"/>
<dbReference type="AlphaFoldDB" id="A0A4S8KIK8"/>
<feature type="domain" description="DEAD/DEAH-box helicase" evidence="1">
    <location>
        <begin position="9"/>
        <end position="54"/>
    </location>
</feature>
<dbReference type="EMBL" id="ML182607">
    <property type="protein sequence ID" value="THU75230.1"/>
    <property type="molecule type" value="Genomic_DNA"/>
</dbReference>
<organism evidence="2 3">
    <name type="scientific">Dendrothele bispora (strain CBS 962.96)</name>
    <dbReference type="NCBI Taxonomy" id="1314807"/>
    <lineage>
        <taxon>Eukaryota</taxon>
        <taxon>Fungi</taxon>
        <taxon>Dikarya</taxon>
        <taxon>Basidiomycota</taxon>
        <taxon>Agaricomycotina</taxon>
        <taxon>Agaricomycetes</taxon>
        <taxon>Agaricomycetidae</taxon>
        <taxon>Agaricales</taxon>
        <taxon>Agaricales incertae sedis</taxon>
        <taxon>Dendrothele</taxon>
    </lineage>
</organism>
<proteinExistence type="predicted"/>
<dbReference type="GO" id="GO:0003676">
    <property type="term" value="F:nucleic acid binding"/>
    <property type="evidence" value="ECO:0007669"/>
    <property type="project" value="InterPro"/>
</dbReference>
<evidence type="ECO:0000313" key="3">
    <source>
        <dbReference type="Proteomes" id="UP000297245"/>
    </source>
</evidence>
<dbReference type="Pfam" id="PF00270">
    <property type="entry name" value="DEAD"/>
    <property type="match status" value="1"/>
</dbReference>
<feature type="non-terminal residue" evidence="2">
    <location>
        <position position="61"/>
    </location>
</feature>
<dbReference type="InterPro" id="IPR027417">
    <property type="entry name" value="P-loop_NTPase"/>
</dbReference>
<evidence type="ECO:0000313" key="2">
    <source>
        <dbReference type="EMBL" id="THU75230.1"/>
    </source>
</evidence>
<gene>
    <name evidence="2" type="ORF">K435DRAFT_612698</name>
</gene>